<name>A0A5C4U5P8_9CORY</name>
<proteinExistence type="predicted"/>
<dbReference type="OrthoDB" id="3692150at2"/>
<dbReference type="InterPro" id="IPR016181">
    <property type="entry name" value="Acyl_CoA_acyltransferase"/>
</dbReference>
<evidence type="ECO:0000313" key="3">
    <source>
        <dbReference type="Proteomes" id="UP000312032"/>
    </source>
</evidence>
<organism evidence="2 3">
    <name type="scientific">Corynebacterium tapiri</name>
    <dbReference type="NCBI Taxonomy" id="1448266"/>
    <lineage>
        <taxon>Bacteria</taxon>
        <taxon>Bacillati</taxon>
        <taxon>Actinomycetota</taxon>
        <taxon>Actinomycetes</taxon>
        <taxon>Mycobacteriales</taxon>
        <taxon>Corynebacteriaceae</taxon>
        <taxon>Corynebacterium</taxon>
    </lineage>
</organism>
<reference evidence="2 3" key="1">
    <citation type="submission" date="2019-06" db="EMBL/GenBank/DDBJ databases">
        <authorList>
            <person name="Li J."/>
        </authorList>
    </citation>
    <scope>NUCLEOTIDE SEQUENCE [LARGE SCALE GENOMIC DNA]</scope>
    <source>
        <strain evidence="2 3">LMG 28165</strain>
    </source>
</reference>
<comment type="caution">
    <text evidence="2">The sequence shown here is derived from an EMBL/GenBank/DDBJ whole genome shotgun (WGS) entry which is preliminary data.</text>
</comment>
<dbReference type="AlphaFoldDB" id="A0A5C4U5P8"/>
<dbReference type="PROSITE" id="PS51186">
    <property type="entry name" value="GNAT"/>
    <property type="match status" value="1"/>
</dbReference>
<accession>A0A5C4U5P8</accession>
<sequence length="185" mass="20575">MHLRPDEFLLLTPELVKIHLAAMDYPPGIFDSRLRAWRSDRLKPGFHAVVATHDSEVLGVAYGFLGDPAYWWDRQLRHALRGLPSASQPKIDLNEGYFEVAEIHVHPDYQGAGIGRRLITALLDGAPAHLALLSTPEVAGEHNAAFGLYRSLGFFDVLRHHYYESDPRAFAILGAWLPLASSSGL</sequence>
<dbReference type="Proteomes" id="UP000312032">
    <property type="component" value="Unassembled WGS sequence"/>
</dbReference>
<keyword evidence="3" id="KW-1185">Reference proteome</keyword>
<dbReference type="RefSeq" id="WP_139465084.1">
    <property type="nucleotide sequence ID" value="NZ_VDHJ01000003.1"/>
</dbReference>
<dbReference type="Pfam" id="PF00583">
    <property type="entry name" value="Acetyltransf_1"/>
    <property type="match status" value="1"/>
</dbReference>
<feature type="domain" description="N-acetyltransferase" evidence="1">
    <location>
        <begin position="1"/>
        <end position="169"/>
    </location>
</feature>
<dbReference type="EMBL" id="VDHJ01000003">
    <property type="protein sequence ID" value="TNL99408.1"/>
    <property type="molecule type" value="Genomic_DNA"/>
</dbReference>
<gene>
    <name evidence="2" type="ORF">FHE74_03400</name>
</gene>
<keyword evidence="2" id="KW-0808">Transferase</keyword>
<evidence type="ECO:0000259" key="1">
    <source>
        <dbReference type="PROSITE" id="PS51186"/>
    </source>
</evidence>
<dbReference type="GO" id="GO:0016747">
    <property type="term" value="F:acyltransferase activity, transferring groups other than amino-acyl groups"/>
    <property type="evidence" value="ECO:0007669"/>
    <property type="project" value="InterPro"/>
</dbReference>
<protein>
    <submittedName>
        <fullName evidence="2">GNAT family N-acetyltransferase</fullName>
    </submittedName>
</protein>
<evidence type="ECO:0000313" key="2">
    <source>
        <dbReference type="EMBL" id="TNL99408.1"/>
    </source>
</evidence>
<dbReference type="InterPro" id="IPR000182">
    <property type="entry name" value="GNAT_dom"/>
</dbReference>
<dbReference type="CDD" id="cd04301">
    <property type="entry name" value="NAT_SF"/>
    <property type="match status" value="1"/>
</dbReference>
<dbReference type="Gene3D" id="3.40.630.30">
    <property type="match status" value="1"/>
</dbReference>
<dbReference type="SUPFAM" id="SSF55729">
    <property type="entry name" value="Acyl-CoA N-acyltransferases (Nat)"/>
    <property type="match status" value="1"/>
</dbReference>